<dbReference type="AlphaFoldDB" id="A0A5D3FWH1"/>
<dbReference type="PROSITE" id="PS00622">
    <property type="entry name" value="HTH_LUXR_1"/>
    <property type="match status" value="1"/>
</dbReference>
<feature type="compositionally biased region" description="Low complexity" evidence="3">
    <location>
        <begin position="107"/>
        <end position="118"/>
    </location>
</feature>
<keyword evidence="1" id="KW-0547">Nucleotide-binding</keyword>
<keyword evidence="6" id="KW-1185">Reference proteome</keyword>
<evidence type="ECO:0000256" key="1">
    <source>
        <dbReference type="ARBA" id="ARBA00022741"/>
    </source>
</evidence>
<dbReference type="SUPFAM" id="SSF52540">
    <property type="entry name" value="P-loop containing nucleoside triphosphate hydrolases"/>
    <property type="match status" value="1"/>
</dbReference>
<sequence>MSVSAPAGPPRCGERTQSPVAKIRRAPEIHLVRRAEAAELWTAVDRLGGRGPAQLIEVVAEPGMGKTRLLAEVASRAATRGLTVLSRRCTEKGRDAPVRALAHLLPDEGPATGPADAAPPERQDPAVGAPDHWGWPAETPDRDYAPFVRLLADRVISSARDQNGLVILLDDFQWADNTSIELIEQLAQHRVEAPLLVVIAQRPLQASARLRGALAHGFELGTVRRVELPPLTSAQSAALLGLPADDHRLGELHEESQGTPLYLLALAGMRSQGDVPEQLATLILDEIGRLGPCESLIVAAAAVLGEDWDMETLAAVAETDLDRTHAALANLTHRDLLRPMERSSSFSFRHPIVRQLVYRRSGQGWHVGAHRRAATFLAGRGASAGRLAIHIERCIARATPGDRKILRRAAEDVLFQDPATAARWLRLAVRITPEDEDLERGGLMLMLARALGLTGRLRESRDLLHEALRLLPEDSIGPRVDTVAFCALIECLLGNYTEARALLAGEFSRLGTDDLPREATALLIEHGVIGALDGDVPSCDLVNLTKRLAREHRDLVAEAGALALSGLCDAFNGDIEGAVGVLADSAALTNRLADTDLATHPEYLGVLAWAEALTGRFGDARRHFQRGVAIARKYGHVHVLSVLLLGAAMTHVVTGRPTEGGRLAAEAREIAERINAVHPQGLSIAVQALSAAWRDEGEEAVRLGEQAEEILHGHDFYWGAFASMALATAARLGGDPRRCLTLLLDVGGLDQRDLPAVLRSSSLETLTGAAAALGGHDAEPAVPPGQVEAWARQAEQIADAVGLPAHRAFALAARGHAARAEGDARGARHLYERAAQLFCVAGLPHAQALALTAKAACLAADGRPGEVKATLALVDELARRNGIRAIDPQVRGVRLRVSGPPAAPVDERLTLLTAREREIAELAGMGKRTREIAEELSLSPRTIDVHLSRTYRKLGIGSRAALARLMAASGRAAQPEGDLWTTGAIAH</sequence>
<accession>A0A5D3FWH1</accession>
<dbReference type="InterPro" id="IPR041664">
    <property type="entry name" value="AAA_16"/>
</dbReference>
<dbReference type="Pfam" id="PF00196">
    <property type="entry name" value="GerE"/>
    <property type="match status" value="1"/>
</dbReference>
<dbReference type="InterPro" id="IPR000792">
    <property type="entry name" value="Tscrpt_reg_LuxR_C"/>
</dbReference>
<dbReference type="InterPro" id="IPR016032">
    <property type="entry name" value="Sig_transdc_resp-reg_C-effctor"/>
</dbReference>
<dbReference type="InterPro" id="IPR027417">
    <property type="entry name" value="P-loop_NTPase"/>
</dbReference>
<organism evidence="5 6">
    <name type="scientific">Actinomadura decatromicini</name>
    <dbReference type="NCBI Taxonomy" id="2604572"/>
    <lineage>
        <taxon>Bacteria</taxon>
        <taxon>Bacillati</taxon>
        <taxon>Actinomycetota</taxon>
        <taxon>Actinomycetes</taxon>
        <taxon>Streptosporangiales</taxon>
        <taxon>Thermomonosporaceae</taxon>
        <taxon>Actinomadura</taxon>
    </lineage>
</organism>
<dbReference type="SMART" id="SM00421">
    <property type="entry name" value="HTH_LUXR"/>
    <property type="match status" value="1"/>
</dbReference>
<dbReference type="GO" id="GO:0003677">
    <property type="term" value="F:DNA binding"/>
    <property type="evidence" value="ECO:0007669"/>
    <property type="project" value="InterPro"/>
</dbReference>
<dbReference type="GO" id="GO:0004016">
    <property type="term" value="F:adenylate cyclase activity"/>
    <property type="evidence" value="ECO:0007669"/>
    <property type="project" value="TreeGrafter"/>
</dbReference>
<dbReference type="GO" id="GO:0005524">
    <property type="term" value="F:ATP binding"/>
    <property type="evidence" value="ECO:0007669"/>
    <property type="project" value="UniProtKB-KW"/>
</dbReference>
<proteinExistence type="predicted"/>
<comment type="caution">
    <text evidence="5">The sequence shown here is derived from an EMBL/GenBank/DDBJ whole genome shotgun (WGS) entry which is preliminary data.</text>
</comment>
<dbReference type="GO" id="GO:0006355">
    <property type="term" value="P:regulation of DNA-templated transcription"/>
    <property type="evidence" value="ECO:0007669"/>
    <property type="project" value="InterPro"/>
</dbReference>
<feature type="region of interest" description="Disordered" evidence="3">
    <location>
        <begin position="1"/>
        <end position="21"/>
    </location>
</feature>
<dbReference type="Gene3D" id="1.10.10.10">
    <property type="entry name" value="Winged helix-like DNA-binding domain superfamily/Winged helix DNA-binding domain"/>
    <property type="match status" value="1"/>
</dbReference>
<dbReference type="InterPro" id="IPR011990">
    <property type="entry name" value="TPR-like_helical_dom_sf"/>
</dbReference>
<dbReference type="Proteomes" id="UP000323505">
    <property type="component" value="Unassembled WGS sequence"/>
</dbReference>
<dbReference type="CDD" id="cd06170">
    <property type="entry name" value="LuxR_C_like"/>
    <property type="match status" value="1"/>
</dbReference>
<dbReference type="GO" id="GO:0005737">
    <property type="term" value="C:cytoplasm"/>
    <property type="evidence" value="ECO:0007669"/>
    <property type="project" value="TreeGrafter"/>
</dbReference>
<evidence type="ECO:0000256" key="3">
    <source>
        <dbReference type="SAM" id="MobiDB-lite"/>
    </source>
</evidence>
<dbReference type="PROSITE" id="PS50043">
    <property type="entry name" value="HTH_LUXR_2"/>
    <property type="match status" value="1"/>
</dbReference>
<dbReference type="PANTHER" id="PTHR16305:SF35">
    <property type="entry name" value="TRANSCRIPTIONAL ACTIVATOR DOMAIN"/>
    <property type="match status" value="1"/>
</dbReference>
<keyword evidence="2" id="KW-0067">ATP-binding</keyword>
<dbReference type="PRINTS" id="PR00038">
    <property type="entry name" value="HTHLUXR"/>
</dbReference>
<dbReference type="InterPro" id="IPR036388">
    <property type="entry name" value="WH-like_DNA-bd_sf"/>
</dbReference>
<reference evidence="5 6" key="1">
    <citation type="submission" date="2019-08" db="EMBL/GenBank/DDBJ databases">
        <title>Actinomadura sp. nov. CYP1-5 isolated from mountain soil.</title>
        <authorList>
            <person name="Songsumanus A."/>
            <person name="Kuncharoen N."/>
            <person name="Kudo T."/>
            <person name="Yuki M."/>
            <person name="Igarashi Y."/>
            <person name="Tanasupawat S."/>
        </authorList>
    </citation>
    <scope>NUCLEOTIDE SEQUENCE [LARGE SCALE GENOMIC DNA]</scope>
    <source>
        <strain evidence="5 6">CYP1-5</strain>
    </source>
</reference>
<protein>
    <submittedName>
        <fullName evidence="5">AAA family ATPase</fullName>
    </submittedName>
</protein>
<evidence type="ECO:0000313" key="6">
    <source>
        <dbReference type="Proteomes" id="UP000323505"/>
    </source>
</evidence>
<dbReference type="EMBL" id="VSRQ01000001">
    <property type="protein sequence ID" value="TYK52474.1"/>
    <property type="molecule type" value="Genomic_DNA"/>
</dbReference>
<gene>
    <name evidence="5" type="ORF">FXF68_01450</name>
</gene>
<evidence type="ECO:0000256" key="2">
    <source>
        <dbReference type="ARBA" id="ARBA00022840"/>
    </source>
</evidence>
<name>A0A5D3FWH1_9ACTN</name>
<evidence type="ECO:0000313" key="5">
    <source>
        <dbReference type="EMBL" id="TYK52474.1"/>
    </source>
</evidence>
<evidence type="ECO:0000259" key="4">
    <source>
        <dbReference type="PROSITE" id="PS50043"/>
    </source>
</evidence>
<dbReference type="PANTHER" id="PTHR16305">
    <property type="entry name" value="TESTICULAR SOLUBLE ADENYLYL CYCLASE"/>
    <property type="match status" value="1"/>
</dbReference>
<dbReference type="SUPFAM" id="SSF46894">
    <property type="entry name" value="C-terminal effector domain of the bipartite response regulators"/>
    <property type="match status" value="1"/>
</dbReference>
<dbReference type="Pfam" id="PF13191">
    <property type="entry name" value="AAA_16"/>
    <property type="match status" value="1"/>
</dbReference>
<feature type="region of interest" description="Disordered" evidence="3">
    <location>
        <begin position="105"/>
        <end position="135"/>
    </location>
</feature>
<dbReference type="SUPFAM" id="SSF48452">
    <property type="entry name" value="TPR-like"/>
    <property type="match status" value="2"/>
</dbReference>
<feature type="domain" description="HTH luxR-type" evidence="4">
    <location>
        <begin position="905"/>
        <end position="970"/>
    </location>
</feature>
<dbReference type="Gene3D" id="1.25.40.10">
    <property type="entry name" value="Tetratricopeptide repeat domain"/>
    <property type="match status" value="2"/>
</dbReference>